<accession>A0AAD9DG75</accession>
<organism evidence="1 2">
    <name type="scientific">Skeletonema marinoi</name>
    <dbReference type="NCBI Taxonomy" id="267567"/>
    <lineage>
        <taxon>Eukaryota</taxon>
        <taxon>Sar</taxon>
        <taxon>Stramenopiles</taxon>
        <taxon>Ochrophyta</taxon>
        <taxon>Bacillariophyta</taxon>
        <taxon>Coscinodiscophyceae</taxon>
        <taxon>Thalassiosirophycidae</taxon>
        <taxon>Thalassiosirales</taxon>
        <taxon>Skeletonemataceae</taxon>
        <taxon>Skeletonema</taxon>
        <taxon>Skeletonema marinoi-dohrnii complex</taxon>
    </lineage>
</organism>
<evidence type="ECO:0000313" key="1">
    <source>
        <dbReference type="EMBL" id="KAK1744448.1"/>
    </source>
</evidence>
<dbReference type="AlphaFoldDB" id="A0AAD9DG75"/>
<sequence>MTVIGGWGYQFQRISEVPSVMNAVYLCMRRNRDRELFSDWRWYLSRESPDWYDGYHDLNCPDHPFTVDFVRARSRLGWRWRNEDGDSCEINWLNPELDRYAMPIRGVCNAFKKKLDSIKVIIILQLQRSTIDFAMNTQKID</sequence>
<keyword evidence="2" id="KW-1185">Reference proteome</keyword>
<dbReference type="Proteomes" id="UP001224775">
    <property type="component" value="Unassembled WGS sequence"/>
</dbReference>
<name>A0AAD9DG75_9STRA</name>
<comment type="caution">
    <text evidence="1">The sequence shown here is derived from an EMBL/GenBank/DDBJ whole genome shotgun (WGS) entry which is preliminary data.</text>
</comment>
<gene>
    <name evidence="1" type="ORF">QTG54_004981</name>
</gene>
<evidence type="ECO:0000313" key="2">
    <source>
        <dbReference type="Proteomes" id="UP001224775"/>
    </source>
</evidence>
<protein>
    <submittedName>
        <fullName evidence="1">Uncharacterized protein</fullName>
    </submittedName>
</protein>
<proteinExistence type="predicted"/>
<dbReference type="EMBL" id="JATAAI010000007">
    <property type="protein sequence ID" value="KAK1744448.1"/>
    <property type="molecule type" value="Genomic_DNA"/>
</dbReference>
<reference evidence="1" key="1">
    <citation type="submission" date="2023-06" db="EMBL/GenBank/DDBJ databases">
        <title>Survivors Of The Sea: Transcriptome response of Skeletonema marinoi to long-term dormancy.</title>
        <authorList>
            <person name="Pinder M.I.M."/>
            <person name="Kourtchenko O."/>
            <person name="Robertson E.K."/>
            <person name="Larsson T."/>
            <person name="Maumus F."/>
            <person name="Osuna-Cruz C.M."/>
            <person name="Vancaester E."/>
            <person name="Stenow R."/>
            <person name="Vandepoele K."/>
            <person name="Ploug H."/>
            <person name="Bruchert V."/>
            <person name="Godhe A."/>
            <person name="Topel M."/>
        </authorList>
    </citation>
    <scope>NUCLEOTIDE SEQUENCE</scope>
    <source>
        <strain evidence="1">R05AC</strain>
    </source>
</reference>